<dbReference type="KEGG" id="psuu:Psuf_079760"/>
<sequence>MVTQSDVRFPFAFRGPARWPLALLGVTPARAWLALSADRLEIRYGPWRLATTRGNVVGARRTGPYRWWRALGPRLSMADRGATFGTSVGPGVCLRFATPVPALAPGGWLRHPAVTVTVSDPDALVDALTHP</sequence>
<dbReference type="Proteomes" id="UP000503011">
    <property type="component" value="Chromosome"/>
</dbReference>
<proteinExistence type="predicted"/>
<evidence type="ECO:0000313" key="1">
    <source>
        <dbReference type="EMBL" id="BCB90663.1"/>
    </source>
</evidence>
<dbReference type="EMBL" id="AP022871">
    <property type="protein sequence ID" value="BCB90663.1"/>
    <property type="molecule type" value="Genomic_DNA"/>
</dbReference>
<dbReference type="AlphaFoldDB" id="A0A6F8YXD7"/>
<name>A0A6F8YXD7_9ACTN</name>
<protein>
    <submittedName>
        <fullName evidence="1">Uncharacterized protein</fullName>
    </submittedName>
</protein>
<evidence type="ECO:0000313" key="2">
    <source>
        <dbReference type="Proteomes" id="UP000503011"/>
    </source>
</evidence>
<keyword evidence="2" id="KW-1185">Reference proteome</keyword>
<reference evidence="1 2" key="2">
    <citation type="submission" date="2020-03" db="EMBL/GenBank/DDBJ databases">
        <authorList>
            <person name="Ichikawa N."/>
            <person name="Kimura A."/>
            <person name="Kitahashi Y."/>
            <person name="Uohara A."/>
        </authorList>
    </citation>
    <scope>NUCLEOTIDE SEQUENCE [LARGE SCALE GENOMIC DNA]</scope>
    <source>
        <strain evidence="1 2">NBRC 105367</strain>
    </source>
</reference>
<accession>A0A6F8YXD7</accession>
<reference evidence="1 2" key="1">
    <citation type="submission" date="2020-03" db="EMBL/GenBank/DDBJ databases">
        <title>Whole genome shotgun sequence of Phytohabitans suffuscus NBRC 105367.</title>
        <authorList>
            <person name="Komaki H."/>
            <person name="Tamura T."/>
        </authorList>
    </citation>
    <scope>NUCLEOTIDE SEQUENCE [LARGE SCALE GENOMIC DNA]</scope>
    <source>
        <strain evidence="1 2">NBRC 105367</strain>
    </source>
</reference>
<gene>
    <name evidence="1" type="ORF">Psuf_079760</name>
</gene>
<dbReference type="RefSeq" id="WP_173163047.1">
    <property type="nucleotide sequence ID" value="NZ_AP022871.1"/>
</dbReference>
<organism evidence="1 2">
    <name type="scientific">Phytohabitans suffuscus</name>
    <dbReference type="NCBI Taxonomy" id="624315"/>
    <lineage>
        <taxon>Bacteria</taxon>
        <taxon>Bacillati</taxon>
        <taxon>Actinomycetota</taxon>
        <taxon>Actinomycetes</taxon>
        <taxon>Micromonosporales</taxon>
        <taxon>Micromonosporaceae</taxon>
    </lineage>
</organism>